<keyword evidence="3" id="KW-1185">Reference proteome</keyword>
<reference evidence="2 3" key="1">
    <citation type="submission" date="2015-01" db="EMBL/GenBank/DDBJ databases">
        <title>The Genome Sequence of Fonsecaea pedrosoi CBS 271.37.</title>
        <authorList>
            <consortium name="The Broad Institute Genomics Platform"/>
            <person name="Cuomo C."/>
            <person name="de Hoog S."/>
            <person name="Gorbushina A."/>
            <person name="Stielow B."/>
            <person name="Teixiera M."/>
            <person name="Abouelleil A."/>
            <person name="Chapman S.B."/>
            <person name="Priest M."/>
            <person name="Young S.K."/>
            <person name="Wortman J."/>
            <person name="Nusbaum C."/>
            <person name="Birren B."/>
        </authorList>
    </citation>
    <scope>NUCLEOTIDE SEQUENCE [LARGE SCALE GENOMIC DNA]</scope>
    <source>
        <strain evidence="2 3">CBS 271.37</strain>
    </source>
</reference>
<protein>
    <submittedName>
        <fullName evidence="2">Uncharacterized protein</fullName>
    </submittedName>
</protein>
<organism evidence="2 3">
    <name type="scientific">Fonsecaea pedrosoi CBS 271.37</name>
    <dbReference type="NCBI Taxonomy" id="1442368"/>
    <lineage>
        <taxon>Eukaryota</taxon>
        <taxon>Fungi</taxon>
        <taxon>Dikarya</taxon>
        <taxon>Ascomycota</taxon>
        <taxon>Pezizomycotina</taxon>
        <taxon>Eurotiomycetes</taxon>
        <taxon>Chaetothyriomycetidae</taxon>
        <taxon>Chaetothyriales</taxon>
        <taxon>Herpotrichiellaceae</taxon>
        <taxon>Fonsecaea</taxon>
    </lineage>
</organism>
<evidence type="ECO:0000313" key="2">
    <source>
        <dbReference type="EMBL" id="KIW83419.1"/>
    </source>
</evidence>
<evidence type="ECO:0000313" key="3">
    <source>
        <dbReference type="Proteomes" id="UP000053029"/>
    </source>
</evidence>
<dbReference type="EMBL" id="KN846970">
    <property type="protein sequence ID" value="KIW83419.1"/>
    <property type="molecule type" value="Genomic_DNA"/>
</dbReference>
<name>A0A0D2HG60_9EURO</name>
<feature type="transmembrane region" description="Helical" evidence="1">
    <location>
        <begin position="57"/>
        <end position="74"/>
    </location>
</feature>
<dbReference type="HOGENOM" id="CLU_2671089_0_0_1"/>
<dbReference type="VEuPathDB" id="FungiDB:Z517_02664"/>
<dbReference type="Proteomes" id="UP000053029">
    <property type="component" value="Unassembled WGS sequence"/>
</dbReference>
<dbReference type="RefSeq" id="XP_013287227.1">
    <property type="nucleotide sequence ID" value="XM_013431773.1"/>
</dbReference>
<keyword evidence="1" id="KW-0472">Membrane</keyword>
<proteinExistence type="predicted"/>
<keyword evidence="1" id="KW-0812">Transmembrane</keyword>
<dbReference type="GeneID" id="25302154"/>
<gene>
    <name evidence="2" type="ORF">Z517_02664</name>
</gene>
<dbReference type="AlphaFoldDB" id="A0A0D2HG60"/>
<keyword evidence="1" id="KW-1133">Transmembrane helix</keyword>
<sequence>MPSTTTAVGFAASTASDGVVYTGFGGGSSATTTAASDGNSGSGSSAASRLVVDIGQVYGLGVVAAGIFVGFSCML</sequence>
<accession>A0A0D2HG60</accession>
<evidence type="ECO:0000256" key="1">
    <source>
        <dbReference type="SAM" id="Phobius"/>
    </source>
</evidence>